<evidence type="ECO:0000313" key="2">
    <source>
        <dbReference type="EMBL" id="CUN67593.1"/>
    </source>
</evidence>
<sequence length="166" mass="18398">MEALVHWFSQNLSQYISPEGAVFIISMIPLLELRGGLLAASLLKISAAKAIPLCIVGNIIPIPFILLFIRQIFKVLKKTKLFRGLVMKLEDRAMRKSDQVKKYEFWGLMLFVGIPLPGTGAWTGSLIASLLEIDIKKSSLAIFCGIIMATVIMYIVSYGLVGNLVR</sequence>
<dbReference type="PANTHER" id="PTHR36007:SF2">
    <property type="entry name" value="TRANSPORT PROTEIN-RELATED"/>
    <property type="match status" value="1"/>
</dbReference>
<dbReference type="AlphaFoldDB" id="A0A173YVW6"/>
<dbReference type="Proteomes" id="UP000095431">
    <property type="component" value="Unassembled WGS sequence"/>
</dbReference>
<feature type="transmembrane region" description="Helical" evidence="1">
    <location>
        <begin position="20"/>
        <end position="43"/>
    </location>
</feature>
<reference evidence="2 4" key="1">
    <citation type="submission" date="2015-09" db="EMBL/GenBank/DDBJ databases">
        <authorList>
            <consortium name="Pathogen Informatics"/>
        </authorList>
    </citation>
    <scope>NUCLEOTIDE SEQUENCE [LARGE SCALE GENOMIC DNA]</scope>
    <source>
        <strain evidence="2 4">2789STDY5834863</strain>
    </source>
</reference>
<dbReference type="eggNOG" id="COG2426">
    <property type="taxonomic scope" value="Bacteria"/>
</dbReference>
<feature type="transmembrane region" description="Helical" evidence="1">
    <location>
        <begin position="50"/>
        <end position="73"/>
    </location>
</feature>
<evidence type="ECO:0000313" key="3">
    <source>
        <dbReference type="EMBL" id="VUX64926.1"/>
    </source>
</evidence>
<keyword evidence="1" id="KW-1133">Transmembrane helix</keyword>
<dbReference type="RefSeq" id="WP_026648283.1">
    <property type="nucleotide sequence ID" value="NZ_BTHH01000003.1"/>
</dbReference>
<dbReference type="InterPro" id="IPR009577">
    <property type="entry name" value="Sm_multidrug_ex"/>
</dbReference>
<dbReference type="Proteomes" id="UP000366766">
    <property type="component" value="Unassembled WGS sequence"/>
</dbReference>
<gene>
    <name evidence="3" type="ORF">BWLFYP14_01750</name>
    <name evidence="2" type="ORF">ERS852478_00770</name>
</gene>
<dbReference type="PANTHER" id="PTHR36007">
    <property type="entry name" value="TRANSPORT PROTEIN-RELATED"/>
    <property type="match status" value="1"/>
</dbReference>
<accession>A0A173YVW6</accession>
<dbReference type="EMBL" id="CYZN01000004">
    <property type="protein sequence ID" value="CUN67593.1"/>
    <property type="molecule type" value="Genomic_DNA"/>
</dbReference>
<keyword evidence="1" id="KW-0472">Membrane</keyword>
<feature type="transmembrane region" description="Helical" evidence="1">
    <location>
        <begin position="140"/>
        <end position="161"/>
    </location>
</feature>
<dbReference type="Pfam" id="PF06695">
    <property type="entry name" value="Sm_multidrug_ex"/>
    <property type="match status" value="1"/>
</dbReference>
<evidence type="ECO:0000256" key="1">
    <source>
        <dbReference type="SAM" id="Phobius"/>
    </source>
</evidence>
<reference evidence="3 5" key="2">
    <citation type="submission" date="2019-07" db="EMBL/GenBank/DDBJ databases">
        <authorList>
            <person name="Chang H.-W."/>
            <person name="Raman A."/>
            <person name="Venkatesh S."/>
            <person name="Gehrig J."/>
        </authorList>
    </citation>
    <scope>NUCLEOTIDE SEQUENCE [LARGE SCALE GENOMIC DNA]</scope>
    <source>
        <strain evidence="3">Blautia_wexlerae_LFYP_14</strain>
    </source>
</reference>
<protein>
    <submittedName>
        <fullName evidence="2">Predicted membrane protein</fullName>
    </submittedName>
    <submittedName>
        <fullName evidence="3">Small multi-drug export protein</fullName>
    </submittedName>
</protein>
<name>A0A173YVW6_9FIRM</name>
<feature type="transmembrane region" description="Helical" evidence="1">
    <location>
        <begin position="105"/>
        <end position="128"/>
    </location>
</feature>
<evidence type="ECO:0000313" key="5">
    <source>
        <dbReference type="Proteomes" id="UP000366766"/>
    </source>
</evidence>
<dbReference type="EMBL" id="CABHOF010000037">
    <property type="protein sequence ID" value="VUX64926.1"/>
    <property type="molecule type" value="Genomic_DNA"/>
</dbReference>
<organism evidence="2 4">
    <name type="scientific">Blautia wexlerae</name>
    <dbReference type="NCBI Taxonomy" id="418240"/>
    <lineage>
        <taxon>Bacteria</taxon>
        <taxon>Bacillati</taxon>
        <taxon>Bacillota</taxon>
        <taxon>Clostridia</taxon>
        <taxon>Lachnospirales</taxon>
        <taxon>Lachnospiraceae</taxon>
        <taxon>Blautia</taxon>
    </lineage>
</organism>
<evidence type="ECO:0000313" key="4">
    <source>
        <dbReference type="Proteomes" id="UP000095431"/>
    </source>
</evidence>
<proteinExistence type="predicted"/>
<keyword evidence="1" id="KW-0812">Transmembrane</keyword>
<keyword evidence="5" id="KW-1185">Reference proteome</keyword>